<evidence type="ECO:0000256" key="4">
    <source>
        <dbReference type="ARBA" id="ARBA00011881"/>
    </source>
</evidence>
<evidence type="ECO:0000256" key="9">
    <source>
        <dbReference type="ARBA" id="ARBA00023098"/>
    </source>
</evidence>
<dbReference type="Gene3D" id="1.10.540.10">
    <property type="entry name" value="Acyl-CoA dehydrogenase/oxidase, N-terminal domain"/>
    <property type="match status" value="1"/>
</dbReference>
<dbReference type="PROSITE" id="PS00073">
    <property type="entry name" value="ACYL_COA_DH_2"/>
    <property type="match status" value="1"/>
</dbReference>
<evidence type="ECO:0000256" key="2">
    <source>
        <dbReference type="ARBA" id="ARBA00005198"/>
    </source>
</evidence>
<dbReference type="AlphaFoldDB" id="A0A150WJU2"/>
<keyword evidence="5 13" id="KW-0285">Flavoprotein</keyword>
<dbReference type="OrthoDB" id="5288309at2"/>
<accession>A0A150WJU2</accession>
<dbReference type="CDD" id="cd01158">
    <property type="entry name" value="SCAD_SBCAD"/>
    <property type="match status" value="1"/>
</dbReference>
<dbReference type="InterPro" id="IPR009075">
    <property type="entry name" value="AcylCo_DH/oxidase_C"/>
</dbReference>
<comment type="pathway">
    <text evidence="10">Amino-acid degradation; L-isoleucine degradation.</text>
</comment>
<dbReference type="GO" id="GO:0003853">
    <property type="term" value="F:short-chain 2-methyl fatty acyl-CoA dehydrogenase activity"/>
    <property type="evidence" value="ECO:0007669"/>
    <property type="project" value="UniProtKB-EC"/>
</dbReference>
<evidence type="ECO:0000313" key="17">
    <source>
        <dbReference type="EMBL" id="KYG63954.1"/>
    </source>
</evidence>
<dbReference type="Proteomes" id="UP000075320">
    <property type="component" value="Unassembled WGS sequence"/>
</dbReference>
<dbReference type="PANTHER" id="PTHR43884:SF1">
    <property type="entry name" value="SHORT_BRANCHED CHAIN SPECIFIC ACYL-COA DEHYDROGENASE, MITOCHONDRIAL"/>
    <property type="match status" value="1"/>
</dbReference>
<evidence type="ECO:0000256" key="5">
    <source>
        <dbReference type="ARBA" id="ARBA00022630"/>
    </source>
</evidence>
<dbReference type="Pfam" id="PF02770">
    <property type="entry name" value="Acyl-CoA_dh_M"/>
    <property type="match status" value="1"/>
</dbReference>
<evidence type="ECO:0000256" key="13">
    <source>
        <dbReference type="RuleBase" id="RU362125"/>
    </source>
</evidence>
<evidence type="ECO:0000256" key="8">
    <source>
        <dbReference type="ARBA" id="ARBA00023002"/>
    </source>
</evidence>
<proteinExistence type="inferred from homology"/>
<evidence type="ECO:0000256" key="11">
    <source>
        <dbReference type="ARBA" id="ARBA00039036"/>
    </source>
</evidence>
<gene>
    <name evidence="17" type="ORF">AZI86_14185</name>
</gene>
<feature type="domain" description="Acyl-CoA oxidase/dehydrogenase middle" evidence="15">
    <location>
        <begin position="130"/>
        <end position="225"/>
    </location>
</feature>
<comment type="catalytic activity">
    <reaction evidence="12">
        <text>2-methylbutanoyl-CoA + oxidized [electron-transfer flavoprotein] + H(+) = (2E)-2-methylbut-2-enoyl-CoA + reduced [electron-transfer flavoprotein]</text>
        <dbReference type="Rhea" id="RHEA:43780"/>
        <dbReference type="Rhea" id="RHEA-COMP:10685"/>
        <dbReference type="Rhea" id="RHEA-COMP:10686"/>
        <dbReference type="ChEBI" id="CHEBI:15378"/>
        <dbReference type="ChEBI" id="CHEBI:57336"/>
        <dbReference type="ChEBI" id="CHEBI:57337"/>
        <dbReference type="ChEBI" id="CHEBI:57692"/>
        <dbReference type="ChEBI" id="CHEBI:58307"/>
        <dbReference type="EC" id="1.3.8.5"/>
    </reaction>
    <physiologicalReaction direction="left-to-right" evidence="12">
        <dbReference type="Rhea" id="RHEA:43781"/>
    </physiologicalReaction>
</comment>
<dbReference type="InterPro" id="IPR036250">
    <property type="entry name" value="AcylCo_DH-like_C"/>
</dbReference>
<dbReference type="PIRSF" id="PIRSF016578">
    <property type="entry name" value="HsaA"/>
    <property type="match status" value="1"/>
</dbReference>
<dbReference type="Pfam" id="PF02771">
    <property type="entry name" value="Acyl-CoA_dh_N"/>
    <property type="match status" value="1"/>
</dbReference>
<evidence type="ECO:0000256" key="6">
    <source>
        <dbReference type="ARBA" id="ARBA00022827"/>
    </source>
</evidence>
<comment type="pathway">
    <text evidence="2">Lipid metabolism; mitochondrial fatty acid beta-oxidation.</text>
</comment>
<reference evidence="17 18" key="1">
    <citation type="submission" date="2016-03" db="EMBL/GenBank/DDBJ databases">
        <authorList>
            <person name="Ploux O."/>
        </authorList>
    </citation>
    <scope>NUCLEOTIDE SEQUENCE [LARGE SCALE GENOMIC DNA]</scope>
    <source>
        <strain evidence="17 18">R0</strain>
    </source>
</reference>
<evidence type="ECO:0000313" key="18">
    <source>
        <dbReference type="Proteomes" id="UP000075320"/>
    </source>
</evidence>
<dbReference type="InterPro" id="IPR013786">
    <property type="entry name" value="AcylCoA_DH/ox_N"/>
</dbReference>
<dbReference type="SUPFAM" id="SSF56645">
    <property type="entry name" value="Acyl-CoA dehydrogenase NM domain-like"/>
    <property type="match status" value="1"/>
</dbReference>
<dbReference type="RefSeq" id="WP_061835868.1">
    <property type="nucleotide sequence ID" value="NZ_LUKE01000003.1"/>
</dbReference>
<evidence type="ECO:0000256" key="3">
    <source>
        <dbReference type="ARBA" id="ARBA00009347"/>
    </source>
</evidence>
<keyword evidence="6 13" id="KW-0274">FAD</keyword>
<dbReference type="Gene3D" id="2.40.110.10">
    <property type="entry name" value="Butyryl-CoA Dehydrogenase, subunit A, domain 2"/>
    <property type="match status" value="1"/>
</dbReference>
<evidence type="ECO:0000256" key="1">
    <source>
        <dbReference type="ARBA" id="ARBA00001974"/>
    </source>
</evidence>
<evidence type="ECO:0000259" key="14">
    <source>
        <dbReference type="Pfam" id="PF00441"/>
    </source>
</evidence>
<dbReference type="GO" id="GO:0050660">
    <property type="term" value="F:flavin adenine dinucleotide binding"/>
    <property type="evidence" value="ECO:0007669"/>
    <property type="project" value="InterPro"/>
</dbReference>
<dbReference type="InterPro" id="IPR006089">
    <property type="entry name" value="Acyl-CoA_DH_CS"/>
</dbReference>
<evidence type="ECO:0000256" key="7">
    <source>
        <dbReference type="ARBA" id="ARBA00022832"/>
    </source>
</evidence>
<comment type="similarity">
    <text evidence="3 13">Belongs to the acyl-CoA dehydrogenase family.</text>
</comment>
<dbReference type="InterPro" id="IPR037069">
    <property type="entry name" value="AcylCoA_DH/ox_N_sf"/>
</dbReference>
<dbReference type="Pfam" id="PF00441">
    <property type="entry name" value="Acyl-CoA_dh_1"/>
    <property type="match status" value="1"/>
</dbReference>
<evidence type="ECO:0000256" key="10">
    <source>
        <dbReference type="ARBA" id="ARBA00037895"/>
    </source>
</evidence>
<dbReference type="FunFam" id="2.40.110.10:FF:000001">
    <property type="entry name" value="Acyl-CoA dehydrogenase, mitochondrial"/>
    <property type="match status" value="1"/>
</dbReference>
<feature type="domain" description="Acyl-CoA dehydrogenase/oxidase N-terminal" evidence="16">
    <location>
        <begin position="15"/>
        <end position="125"/>
    </location>
</feature>
<dbReference type="PANTHER" id="PTHR43884">
    <property type="entry name" value="ACYL-COA DEHYDROGENASE"/>
    <property type="match status" value="1"/>
</dbReference>
<comment type="cofactor">
    <cofactor evidence="1 13">
        <name>FAD</name>
        <dbReference type="ChEBI" id="CHEBI:57692"/>
    </cofactor>
</comment>
<dbReference type="InterPro" id="IPR006091">
    <property type="entry name" value="Acyl-CoA_Oxase/DH_mid-dom"/>
</dbReference>
<evidence type="ECO:0000256" key="12">
    <source>
        <dbReference type="ARBA" id="ARBA00048235"/>
    </source>
</evidence>
<dbReference type="InterPro" id="IPR046373">
    <property type="entry name" value="Acyl-CoA_Oxase/DH_mid-dom_sf"/>
</dbReference>
<dbReference type="GO" id="GO:0006631">
    <property type="term" value="P:fatty acid metabolic process"/>
    <property type="evidence" value="ECO:0007669"/>
    <property type="project" value="UniProtKB-KW"/>
</dbReference>
<dbReference type="SUPFAM" id="SSF47203">
    <property type="entry name" value="Acyl-CoA dehydrogenase C-terminal domain-like"/>
    <property type="match status" value="1"/>
</dbReference>
<dbReference type="EC" id="1.3.8.5" evidence="11"/>
<evidence type="ECO:0000259" key="15">
    <source>
        <dbReference type="Pfam" id="PF02770"/>
    </source>
</evidence>
<dbReference type="EMBL" id="LUKE01000003">
    <property type="protein sequence ID" value="KYG63954.1"/>
    <property type="molecule type" value="Genomic_DNA"/>
</dbReference>
<sequence>MSDVNHARPALTTLSEDEVAFRDAVRSFAESEIKPHVTHMDEKAEMNKDILKKLFEMGLMGIETPEKYGGAGSTFTMACLAVEEIGRVDGSVSVLVDVQNTLTTNAFLKWGTEAQKEKYLGAMATKWVGAYALSESSSGSDAFALKLKAEDKGDKWVLNGSKLWITNGNEADVFICFANIDQAKGYKGITAFIVEKSFKGFKVGKKEDKLGIRASSTCELLFENCEVPKENVLGEVGKGYKIAIETLNEGRIGIGAQMIGIAQGAYEAALNYVKGREQFGKPIAHFQGVQFQLAEMRTELEAARLMVYNAARLKDAGLDFIESAAMAKLYSSRAAEKITSKAIDLFGGNGFTKEYPVEKFWRDAKIGQIYEGTTNMQLQTIAKMELDK</sequence>
<organism evidence="17 18">
    <name type="scientific">Bdellovibrio bacteriovorus</name>
    <dbReference type="NCBI Taxonomy" id="959"/>
    <lineage>
        <taxon>Bacteria</taxon>
        <taxon>Pseudomonadati</taxon>
        <taxon>Bdellovibrionota</taxon>
        <taxon>Bdellovibrionia</taxon>
        <taxon>Bdellovibrionales</taxon>
        <taxon>Pseudobdellovibrionaceae</taxon>
        <taxon>Bdellovibrio</taxon>
    </lineage>
</organism>
<comment type="caution">
    <text evidence="17">The sequence shown here is derived from an EMBL/GenBank/DDBJ whole genome shotgun (WGS) entry which is preliminary data.</text>
</comment>
<keyword evidence="18" id="KW-1185">Reference proteome</keyword>
<keyword evidence="9" id="KW-0443">Lipid metabolism</keyword>
<dbReference type="FunFam" id="1.20.140.10:FF:000002">
    <property type="entry name" value="Acyl-CoA dehydrogenase short/branched chain"/>
    <property type="match status" value="1"/>
</dbReference>
<keyword evidence="8 13" id="KW-0560">Oxidoreductase</keyword>
<keyword evidence="7" id="KW-0276">Fatty acid metabolism</keyword>
<name>A0A150WJU2_BDEBC</name>
<protein>
    <recommendedName>
        <fullName evidence="11">short-chain 2-methylacyl-CoA dehydrogenase</fullName>
        <ecNumber evidence="11">1.3.8.5</ecNumber>
    </recommendedName>
</protein>
<feature type="domain" description="Acyl-CoA dehydrogenase/oxidase C-terminal" evidence="14">
    <location>
        <begin position="237"/>
        <end position="383"/>
    </location>
</feature>
<dbReference type="InterPro" id="IPR009100">
    <property type="entry name" value="AcylCoA_DH/oxidase_NM_dom_sf"/>
</dbReference>
<comment type="subunit">
    <text evidence="4">Homotetramer.</text>
</comment>
<evidence type="ECO:0000259" key="16">
    <source>
        <dbReference type="Pfam" id="PF02771"/>
    </source>
</evidence>
<dbReference type="FunFam" id="1.10.540.10:FF:000026">
    <property type="entry name" value="Acyl-CoA dehydrogenase medium chain"/>
    <property type="match status" value="1"/>
</dbReference>
<dbReference type="Gene3D" id="1.20.140.10">
    <property type="entry name" value="Butyryl-CoA Dehydrogenase, subunit A, domain 3"/>
    <property type="match status" value="1"/>
</dbReference>
<dbReference type="PROSITE" id="PS00072">
    <property type="entry name" value="ACYL_COA_DH_1"/>
    <property type="match status" value="1"/>
</dbReference>